<feature type="transmembrane region" description="Helical" evidence="5">
    <location>
        <begin position="144"/>
        <end position="165"/>
    </location>
</feature>
<name>A0ABR2K1D5_9EUKA</name>
<feature type="transmembrane region" description="Helical" evidence="5">
    <location>
        <begin position="62"/>
        <end position="84"/>
    </location>
</feature>
<dbReference type="Gene3D" id="1.20.1280.290">
    <property type="match status" value="1"/>
</dbReference>
<evidence type="ECO:0000313" key="7">
    <source>
        <dbReference type="Proteomes" id="UP001470230"/>
    </source>
</evidence>
<keyword evidence="4 5" id="KW-0472">Membrane</keyword>
<feature type="transmembrane region" description="Helical" evidence="5">
    <location>
        <begin position="210"/>
        <end position="233"/>
    </location>
</feature>
<evidence type="ECO:0000313" key="6">
    <source>
        <dbReference type="EMBL" id="KAK8884902.1"/>
    </source>
</evidence>
<feature type="transmembrane region" description="Helical" evidence="5">
    <location>
        <begin position="27"/>
        <end position="50"/>
    </location>
</feature>
<protein>
    <recommendedName>
        <fullName evidence="8">PQ loop repeat family protein</fullName>
    </recommendedName>
</protein>
<reference evidence="6 7" key="1">
    <citation type="submission" date="2024-04" db="EMBL/GenBank/DDBJ databases">
        <title>Tritrichomonas musculus Genome.</title>
        <authorList>
            <person name="Alves-Ferreira E."/>
            <person name="Grigg M."/>
            <person name="Lorenzi H."/>
            <person name="Galac M."/>
        </authorList>
    </citation>
    <scope>NUCLEOTIDE SEQUENCE [LARGE SCALE GENOMIC DNA]</scope>
    <source>
        <strain evidence="6 7">EAF2021</strain>
    </source>
</reference>
<dbReference type="Proteomes" id="UP001470230">
    <property type="component" value="Unassembled WGS sequence"/>
</dbReference>
<keyword evidence="7" id="KW-1185">Reference proteome</keyword>
<dbReference type="PANTHER" id="PTHR16201">
    <property type="entry name" value="SEVEN TRANSMEMBRANE PROTEIN 1-RELATED"/>
    <property type="match status" value="1"/>
</dbReference>
<dbReference type="PANTHER" id="PTHR16201:SF11">
    <property type="entry name" value="PQ-LOOP REPEAT-CONTAINING PROTEIN"/>
    <property type="match status" value="1"/>
</dbReference>
<dbReference type="InterPro" id="IPR051415">
    <property type="entry name" value="LAAT-1"/>
</dbReference>
<evidence type="ECO:0000256" key="2">
    <source>
        <dbReference type="ARBA" id="ARBA00022692"/>
    </source>
</evidence>
<proteinExistence type="predicted"/>
<feature type="transmembrane region" description="Helical" evidence="5">
    <location>
        <begin position="104"/>
        <end position="124"/>
    </location>
</feature>
<keyword evidence="2 5" id="KW-0812">Transmembrane</keyword>
<keyword evidence="3 5" id="KW-1133">Transmembrane helix</keyword>
<evidence type="ECO:0000256" key="4">
    <source>
        <dbReference type="ARBA" id="ARBA00023136"/>
    </source>
</evidence>
<comment type="subcellular location">
    <subcellularLocation>
        <location evidence="1">Membrane</location>
        <topology evidence="1">Multi-pass membrane protein</topology>
    </subcellularLocation>
</comment>
<evidence type="ECO:0000256" key="1">
    <source>
        <dbReference type="ARBA" id="ARBA00004141"/>
    </source>
</evidence>
<dbReference type="InterPro" id="IPR006603">
    <property type="entry name" value="PQ-loop_rpt"/>
</dbReference>
<dbReference type="EMBL" id="JAPFFF010000008">
    <property type="protein sequence ID" value="KAK8884902.1"/>
    <property type="molecule type" value="Genomic_DNA"/>
</dbReference>
<accession>A0ABR2K1D5</accession>
<dbReference type="Pfam" id="PF04193">
    <property type="entry name" value="PQ-loop"/>
    <property type="match status" value="2"/>
</dbReference>
<comment type="caution">
    <text evidence="6">The sequence shown here is derived from an EMBL/GenBank/DDBJ whole genome shotgun (WGS) entry which is preliminary data.</text>
</comment>
<organism evidence="6 7">
    <name type="scientific">Tritrichomonas musculus</name>
    <dbReference type="NCBI Taxonomy" id="1915356"/>
    <lineage>
        <taxon>Eukaryota</taxon>
        <taxon>Metamonada</taxon>
        <taxon>Parabasalia</taxon>
        <taxon>Tritrichomonadida</taxon>
        <taxon>Tritrichomonadidae</taxon>
        <taxon>Tritrichomonas</taxon>
    </lineage>
</organism>
<feature type="transmembrane region" description="Helical" evidence="5">
    <location>
        <begin position="177"/>
        <end position="198"/>
    </location>
</feature>
<evidence type="ECO:0000256" key="5">
    <source>
        <dbReference type="SAM" id="Phobius"/>
    </source>
</evidence>
<sequence>MDDNLGYSYSWNGFIDYIGCYHKVGPIWITVGACIFAGTIISLIPQIIRIVRLRTSYGISPFFVFITSITQYLVVINVFCLHNADFYGVLQITPLRTIPRLLTFGNLFILWFCYLPIGLLYLIFFDRNPRKNRDHQAFRREWKIGIITISSLIIASILTFILYVIFGYVTGYSSDLIIYYGKVLGTASSILTVVQYLPQFITTCKIKDNGSLSLVTLAIQAPGGTINAIFMMVGNSESWTTFLSTFSSAVQQWSLLFLCIYYKCKQKQIKSQEQNLLSTTPLKSSGKPYYD</sequence>
<evidence type="ECO:0000256" key="3">
    <source>
        <dbReference type="ARBA" id="ARBA00022989"/>
    </source>
</evidence>
<gene>
    <name evidence="6" type="ORF">M9Y10_044025</name>
</gene>
<feature type="transmembrane region" description="Helical" evidence="5">
    <location>
        <begin position="239"/>
        <end position="262"/>
    </location>
</feature>
<dbReference type="SMART" id="SM00679">
    <property type="entry name" value="CTNS"/>
    <property type="match status" value="2"/>
</dbReference>
<evidence type="ECO:0008006" key="8">
    <source>
        <dbReference type="Google" id="ProtNLM"/>
    </source>
</evidence>